<evidence type="ECO:0000313" key="11">
    <source>
        <dbReference type="EMBL" id="ETD72111.1"/>
    </source>
</evidence>
<dbReference type="RefSeq" id="WP_023950808.1">
    <property type="nucleotide sequence ID" value="NZ_AYSV01000078.1"/>
</dbReference>
<evidence type="ECO:0000256" key="4">
    <source>
        <dbReference type="ARBA" id="ARBA00022989"/>
    </source>
</evidence>
<accession>V8G7N5</accession>
<dbReference type="GO" id="GO:0005886">
    <property type="term" value="C:plasma membrane"/>
    <property type="evidence" value="ECO:0007669"/>
    <property type="project" value="UniProtKB-SubCell"/>
</dbReference>
<keyword evidence="5 9" id="KW-0472">Membrane</keyword>
<dbReference type="Pfam" id="PF09976">
    <property type="entry name" value="TPR_21"/>
    <property type="match status" value="1"/>
</dbReference>
<dbReference type="Gene3D" id="1.25.40.10">
    <property type="entry name" value="Tetratricopeptide repeat domain"/>
    <property type="match status" value="1"/>
</dbReference>
<evidence type="ECO:0000256" key="9">
    <source>
        <dbReference type="SAM" id="Phobius"/>
    </source>
</evidence>
<dbReference type="InterPro" id="IPR018704">
    <property type="entry name" value="SecYEG/CpoB_TPR"/>
</dbReference>
<evidence type="ECO:0000256" key="3">
    <source>
        <dbReference type="ARBA" id="ARBA00022692"/>
    </source>
</evidence>
<dbReference type="PANTHER" id="PTHR38035:SF1">
    <property type="entry name" value="ANCILLARY SECYEG TRANSLOCON SUBUNIT"/>
    <property type="match status" value="1"/>
</dbReference>
<feature type="domain" description="Ancillary SecYEG translocon subunit/Cell division coordinator CpoB TPR" evidence="10">
    <location>
        <begin position="15"/>
        <end position="212"/>
    </location>
</feature>
<dbReference type="GO" id="GO:0044877">
    <property type="term" value="F:protein-containing complex binding"/>
    <property type="evidence" value="ECO:0007669"/>
    <property type="project" value="InterPro"/>
</dbReference>
<dbReference type="AlphaFoldDB" id="V8G7N5"/>
<evidence type="ECO:0000313" key="12">
    <source>
        <dbReference type="Proteomes" id="UP000018766"/>
    </source>
</evidence>
<comment type="similarity">
    <text evidence="7">Belongs to the YfgM family.</text>
</comment>
<evidence type="ECO:0000256" key="6">
    <source>
        <dbReference type="ARBA" id="ARBA00023186"/>
    </source>
</evidence>
<evidence type="ECO:0000256" key="5">
    <source>
        <dbReference type="ARBA" id="ARBA00023136"/>
    </source>
</evidence>
<evidence type="ECO:0000256" key="1">
    <source>
        <dbReference type="ARBA" id="ARBA00004401"/>
    </source>
</evidence>
<dbReference type="Proteomes" id="UP000018766">
    <property type="component" value="Unassembled WGS sequence"/>
</dbReference>
<dbReference type="InterPro" id="IPR011990">
    <property type="entry name" value="TPR-like_helical_dom_sf"/>
</dbReference>
<proteinExistence type="inferred from homology"/>
<dbReference type="EMBL" id="AYSV01000078">
    <property type="protein sequence ID" value="ETD72111.1"/>
    <property type="molecule type" value="Genomic_DNA"/>
</dbReference>
<dbReference type="OrthoDB" id="8521102at2"/>
<gene>
    <name evidence="11" type="ORF">V757_06125</name>
</gene>
<comment type="subcellular location">
    <subcellularLocation>
        <location evidence="1">Cell membrane</location>
        <topology evidence="1">Single-pass type II membrane protein</topology>
    </subcellularLocation>
</comment>
<keyword evidence="12" id="KW-1185">Reference proteome</keyword>
<dbReference type="PANTHER" id="PTHR38035">
    <property type="entry name" value="UPF0070 PROTEIN YFGM"/>
    <property type="match status" value="1"/>
</dbReference>
<feature type="transmembrane region" description="Helical" evidence="9">
    <location>
        <begin position="21"/>
        <end position="42"/>
    </location>
</feature>
<organism evidence="11 12">
    <name type="scientific">Pelistega indica</name>
    <dbReference type="NCBI Taxonomy" id="1414851"/>
    <lineage>
        <taxon>Bacteria</taxon>
        <taxon>Pseudomonadati</taxon>
        <taxon>Pseudomonadota</taxon>
        <taxon>Betaproteobacteria</taxon>
        <taxon>Burkholderiales</taxon>
        <taxon>Alcaligenaceae</taxon>
        <taxon>Pelistega</taxon>
    </lineage>
</organism>
<reference evidence="11 12" key="1">
    <citation type="submission" date="2013-11" db="EMBL/GenBank/DDBJ databases">
        <title>Genomic analysis of Pelistega sp. HM-7.</title>
        <authorList>
            <person name="Kumbhare S.V."/>
            <person name="Shetty S.A."/>
            <person name="Sharma O."/>
            <person name="Dhotre D.P."/>
        </authorList>
    </citation>
    <scope>NUCLEOTIDE SEQUENCE [LARGE SCALE GENOMIC DNA]</scope>
    <source>
        <strain evidence="11 12">HM-7</strain>
    </source>
</reference>
<sequence length="215" mass="24116">MAFDLEEQEKIDQVRAWWDRFGGLVTGLLTAILLVLVAYYAWGWYKNYQAEKALGYYETIYTTTKSSRPTDSDKVRIQEALSVLQNDYTSTAYPARASLIAANYFVSKNDLDAAQKAMQWVVTNGKEPEIVPVAQLQLSAILMDQGKLDEALSYVSGSVPESFKALFLDRQGDIQMAKGQKEEAVKSWKTALNEKGLEPSFSTFMQNKIKVLGGE</sequence>
<keyword evidence="3 9" id="KW-0812">Transmembrane</keyword>
<dbReference type="InterPro" id="IPR026039">
    <property type="entry name" value="YfgM"/>
</dbReference>
<comment type="caution">
    <text evidence="11">The sequence shown here is derived from an EMBL/GenBank/DDBJ whole genome shotgun (WGS) entry which is preliminary data.</text>
</comment>
<dbReference type="SUPFAM" id="SSF48452">
    <property type="entry name" value="TPR-like"/>
    <property type="match status" value="1"/>
</dbReference>
<evidence type="ECO:0000256" key="8">
    <source>
        <dbReference type="ARBA" id="ARBA00024235"/>
    </source>
</evidence>
<keyword evidence="2" id="KW-1003">Cell membrane</keyword>
<keyword evidence="4 9" id="KW-1133">Transmembrane helix</keyword>
<protein>
    <recommendedName>
        <fullName evidence="8">Ancillary SecYEG translocon subunit</fullName>
    </recommendedName>
</protein>
<evidence type="ECO:0000256" key="7">
    <source>
        <dbReference type="ARBA" id="ARBA00024197"/>
    </source>
</evidence>
<keyword evidence="6" id="KW-0143">Chaperone</keyword>
<name>V8G7N5_9BURK</name>
<evidence type="ECO:0000256" key="2">
    <source>
        <dbReference type="ARBA" id="ARBA00022475"/>
    </source>
</evidence>
<evidence type="ECO:0000259" key="10">
    <source>
        <dbReference type="Pfam" id="PF09976"/>
    </source>
</evidence>